<keyword evidence="1" id="KW-1133">Transmembrane helix</keyword>
<accession>A0ABS0N8G4</accession>
<evidence type="ECO:0000313" key="3">
    <source>
        <dbReference type="Proteomes" id="UP000768471"/>
    </source>
</evidence>
<dbReference type="EMBL" id="JACSGR010000002">
    <property type="protein sequence ID" value="MBH5328570.1"/>
    <property type="molecule type" value="Genomic_DNA"/>
</dbReference>
<dbReference type="Proteomes" id="UP000768471">
    <property type="component" value="Unassembled WGS sequence"/>
</dbReference>
<keyword evidence="1" id="KW-0812">Transmembrane</keyword>
<dbReference type="PROSITE" id="PS51257">
    <property type="entry name" value="PROKAR_LIPOPROTEIN"/>
    <property type="match status" value="1"/>
</dbReference>
<keyword evidence="3" id="KW-1185">Reference proteome</keyword>
<evidence type="ECO:0000256" key="1">
    <source>
        <dbReference type="SAM" id="Phobius"/>
    </source>
</evidence>
<evidence type="ECO:0000313" key="2">
    <source>
        <dbReference type="EMBL" id="MBH5328570.1"/>
    </source>
</evidence>
<protein>
    <submittedName>
        <fullName evidence="2">Uncharacterized protein</fullName>
    </submittedName>
</protein>
<name>A0ABS0N8G4_9NEIS</name>
<dbReference type="RefSeq" id="WP_197902492.1">
    <property type="nucleotide sequence ID" value="NZ_JACSGR010000002.1"/>
</dbReference>
<gene>
    <name evidence="2" type="ORF">H9Q10_02650</name>
</gene>
<feature type="transmembrane region" description="Helical" evidence="1">
    <location>
        <begin position="54"/>
        <end position="80"/>
    </location>
</feature>
<feature type="transmembrane region" description="Helical" evidence="1">
    <location>
        <begin position="12"/>
        <end position="34"/>
    </location>
</feature>
<reference evidence="2 3" key="1">
    <citation type="submission" date="2020-09" db="EMBL/GenBank/DDBJ databases">
        <title>Eikenella S3660 sp. nov., isolated from a throat swab.</title>
        <authorList>
            <person name="Buhl M."/>
        </authorList>
    </citation>
    <scope>NUCLEOTIDE SEQUENCE [LARGE SCALE GENOMIC DNA]</scope>
    <source>
        <strain evidence="2 3">S3360</strain>
    </source>
</reference>
<sequence length="186" mass="20145">MAGEKLPLRRMVGWYVLYSGMGCGLLYGALAVWWKGGWQAPQEMLLDLLSVGGLGVLLASAVHGLWLLALPSALTGWAAAVLRLQNNLRGRLLSALVWAGLTAASFGLLRLAGLDAPRLFNRLIAATLGAVLPWPYEMLIQLLAVPPWYMLLAVAAAGGWLSALLALPYEQEETWGDYTGERGEDW</sequence>
<feature type="transmembrane region" description="Helical" evidence="1">
    <location>
        <begin position="92"/>
        <end position="113"/>
    </location>
</feature>
<feature type="transmembrane region" description="Helical" evidence="1">
    <location>
        <begin position="148"/>
        <end position="169"/>
    </location>
</feature>
<proteinExistence type="predicted"/>
<organism evidence="2 3">
    <name type="scientific">Eikenella glucosivorans</name>
    <dbReference type="NCBI Taxonomy" id="2766967"/>
    <lineage>
        <taxon>Bacteria</taxon>
        <taxon>Pseudomonadati</taxon>
        <taxon>Pseudomonadota</taxon>
        <taxon>Betaproteobacteria</taxon>
        <taxon>Neisseriales</taxon>
        <taxon>Neisseriaceae</taxon>
        <taxon>Eikenella</taxon>
    </lineage>
</organism>
<comment type="caution">
    <text evidence="2">The sequence shown here is derived from an EMBL/GenBank/DDBJ whole genome shotgun (WGS) entry which is preliminary data.</text>
</comment>
<keyword evidence="1" id="KW-0472">Membrane</keyword>